<comment type="caution">
    <text evidence="2">The sequence shown here is derived from an EMBL/GenBank/DDBJ whole genome shotgun (WGS) entry which is preliminary data.</text>
</comment>
<dbReference type="AlphaFoldDB" id="A0AAE1E2B3"/>
<sequence length="117" mass="13153">MDKSTYERESVSGAREDARDVAMVTKQNSTRNVLLTLIYFEYRLRPASVKDKSNMIGLQAQDQPINGLSAEIRTIERNKNSSYCPELQSLGAGTERAPRYLSKAGPNPRYALRQDLA</sequence>
<evidence type="ECO:0000313" key="2">
    <source>
        <dbReference type="EMBL" id="KAK3791804.1"/>
    </source>
</evidence>
<reference evidence="2" key="1">
    <citation type="journal article" date="2023" name="G3 (Bethesda)">
        <title>A reference genome for the long-term kleptoplast-retaining sea slug Elysia crispata morphotype clarki.</title>
        <authorList>
            <person name="Eastman K.E."/>
            <person name="Pendleton A.L."/>
            <person name="Shaikh M.A."/>
            <person name="Suttiyut T."/>
            <person name="Ogas R."/>
            <person name="Tomko P."/>
            <person name="Gavelis G."/>
            <person name="Widhalm J.R."/>
            <person name="Wisecaver J.H."/>
        </authorList>
    </citation>
    <scope>NUCLEOTIDE SEQUENCE</scope>
    <source>
        <strain evidence="2">ECLA1</strain>
    </source>
</reference>
<dbReference type="EMBL" id="JAWDGP010001430">
    <property type="protein sequence ID" value="KAK3791804.1"/>
    <property type="molecule type" value="Genomic_DNA"/>
</dbReference>
<gene>
    <name evidence="2" type="ORF">RRG08_028952</name>
</gene>
<keyword evidence="3" id="KW-1185">Reference proteome</keyword>
<name>A0AAE1E2B3_9GAST</name>
<protein>
    <submittedName>
        <fullName evidence="2">Uncharacterized protein</fullName>
    </submittedName>
</protein>
<dbReference type="Proteomes" id="UP001283361">
    <property type="component" value="Unassembled WGS sequence"/>
</dbReference>
<organism evidence="2 3">
    <name type="scientific">Elysia crispata</name>
    <name type="common">lettuce slug</name>
    <dbReference type="NCBI Taxonomy" id="231223"/>
    <lineage>
        <taxon>Eukaryota</taxon>
        <taxon>Metazoa</taxon>
        <taxon>Spiralia</taxon>
        <taxon>Lophotrochozoa</taxon>
        <taxon>Mollusca</taxon>
        <taxon>Gastropoda</taxon>
        <taxon>Heterobranchia</taxon>
        <taxon>Euthyneura</taxon>
        <taxon>Panpulmonata</taxon>
        <taxon>Sacoglossa</taxon>
        <taxon>Placobranchoidea</taxon>
        <taxon>Plakobranchidae</taxon>
        <taxon>Elysia</taxon>
    </lineage>
</organism>
<proteinExistence type="predicted"/>
<evidence type="ECO:0000313" key="3">
    <source>
        <dbReference type="Proteomes" id="UP001283361"/>
    </source>
</evidence>
<evidence type="ECO:0000256" key="1">
    <source>
        <dbReference type="SAM" id="MobiDB-lite"/>
    </source>
</evidence>
<accession>A0AAE1E2B3</accession>
<feature type="region of interest" description="Disordered" evidence="1">
    <location>
        <begin position="95"/>
        <end position="117"/>
    </location>
</feature>